<gene>
    <name evidence="1" type="ORF">VroAM7_48940</name>
</gene>
<sequence length="50" mass="5899">MKTRIKVKDEMGRVGYLINIEEEREFPFLLNTSPKNDGETWYTDAIFACK</sequence>
<protein>
    <submittedName>
        <fullName evidence="1">Uncharacterized protein</fullName>
    </submittedName>
</protein>
<dbReference type="RefSeq" id="WP_153811648.1">
    <property type="nucleotide sequence ID" value="NZ_AP019800.1"/>
</dbReference>
<evidence type="ECO:0000313" key="1">
    <source>
        <dbReference type="EMBL" id="BBL92241.1"/>
    </source>
</evidence>
<organism evidence="1 2">
    <name type="scientific">Vibrio rotiferianus</name>
    <dbReference type="NCBI Taxonomy" id="190895"/>
    <lineage>
        <taxon>Bacteria</taxon>
        <taxon>Pseudomonadati</taxon>
        <taxon>Pseudomonadota</taxon>
        <taxon>Gammaproteobacteria</taxon>
        <taxon>Vibrionales</taxon>
        <taxon>Vibrionaceae</taxon>
        <taxon>Vibrio</taxon>
    </lineage>
</organism>
<reference evidence="2" key="1">
    <citation type="submission" date="2019-07" db="EMBL/GenBank/DDBJ databases">
        <title>Complete Genome Sequences of Vibrion rotiferianus strain AM7.</title>
        <authorList>
            <person name="Miyazaki K."/>
            <person name="Wiseschart A."/>
            <person name="Pootanakit K."/>
            <person name="Ishimori K."/>
            <person name="Kitahara K."/>
        </authorList>
    </citation>
    <scope>NUCLEOTIDE SEQUENCE [LARGE SCALE GENOMIC DNA]</scope>
    <source>
        <strain evidence="2">AM7</strain>
        <plasmid evidence="2">pam7 dna</plasmid>
    </source>
</reference>
<keyword evidence="1" id="KW-0614">Plasmid</keyword>
<geneLocation type="plasmid" evidence="2">
    <name>pam7 dna</name>
</geneLocation>
<dbReference type="Proteomes" id="UP000315115">
    <property type="component" value="Plasmid pAM7"/>
</dbReference>
<dbReference type="EMBL" id="AP019800">
    <property type="protein sequence ID" value="BBL92241.1"/>
    <property type="molecule type" value="Genomic_DNA"/>
</dbReference>
<accession>A0A510IFH9</accession>
<proteinExistence type="predicted"/>
<name>A0A510IFH9_9VIBR</name>
<evidence type="ECO:0000313" key="2">
    <source>
        <dbReference type="Proteomes" id="UP000315115"/>
    </source>
</evidence>
<dbReference type="AlphaFoldDB" id="A0A510IFH9"/>